<evidence type="ECO:0000313" key="3">
    <source>
        <dbReference type="Proteomes" id="UP001229955"/>
    </source>
</evidence>
<dbReference type="EMBL" id="CP130613">
    <property type="protein sequence ID" value="WKW13689.1"/>
    <property type="molecule type" value="Genomic_DNA"/>
</dbReference>
<dbReference type="GO" id="GO:0004143">
    <property type="term" value="F:ATP-dependent diacylglycerol kinase activity"/>
    <property type="evidence" value="ECO:0007669"/>
    <property type="project" value="InterPro"/>
</dbReference>
<accession>A0AA49JX56</accession>
<evidence type="ECO:0000313" key="1">
    <source>
        <dbReference type="EMBL" id="WKW10780.1"/>
    </source>
</evidence>
<dbReference type="RefSeq" id="WP_367886491.1">
    <property type="nucleotide sequence ID" value="NZ_CP130612.1"/>
</dbReference>
<dbReference type="KEGG" id="pspc:Strain318_000010"/>
<evidence type="ECO:0000313" key="2">
    <source>
        <dbReference type="EMBL" id="WKW13689.1"/>
    </source>
</evidence>
<gene>
    <name evidence="1" type="ORF">Strain138_000010</name>
    <name evidence="2" type="ORF">Strain318_000010</name>
</gene>
<evidence type="ECO:0008006" key="4">
    <source>
        <dbReference type="Google" id="ProtNLM"/>
    </source>
</evidence>
<protein>
    <recommendedName>
        <fullName evidence="4">Phosphatidate cytidylyltransferase</fullName>
    </recommendedName>
</protein>
<dbReference type="AlphaFoldDB" id="A0AA49JRR4"/>
<name>A0AA49JRR4_9BACT</name>
<dbReference type="EMBL" id="CP130612">
    <property type="protein sequence ID" value="WKW10780.1"/>
    <property type="molecule type" value="Genomic_DNA"/>
</dbReference>
<accession>A0AA49JRR4</accession>
<dbReference type="PANTHER" id="PTHR31303:SF1">
    <property type="entry name" value="CTP-DEPENDENT DIACYLGLYCEROL KINASE 1"/>
    <property type="match status" value="1"/>
</dbReference>
<reference evidence="1" key="1">
    <citation type="submission" date="2023-07" db="EMBL/GenBank/DDBJ databases">
        <authorList>
            <person name="Haufschild T."/>
            <person name="Kallscheuer N."/>
            <person name="Hammer J."/>
            <person name="Kohn T."/>
            <person name="Kabuu M."/>
            <person name="Jogler M."/>
            <person name="Wohfarth N."/>
            <person name="Heuer A."/>
            <person name="Rohde M."/>
            <person name="van Teeseling M.C.F."/>
            <person name="Jogler C."/>
        </authorList>
    </citation>
    <scope>NUCLEOTIDE SEQUENCE</scope>
    <source>
        <strain evidence="1">Strain 138</strain>
        <strain evidence="2">Strain 318</strain>
    </source>
</reference>
<dbReference type="Proteomes" id="UP001229955">
    <property type="component" value="Chromosome"/>
</dbReference>
<dbReference type="InterPro" id="IPR037997">
    <property type="entry name" value="Dgk1-like"/>
</dbReference>
<organism evidence="1">
    <name type="scientific">Pseudogemmatithrix spongiicola</name>
    <dbReference type="NCBI Taxonomy" id="3062599"/>
    <lineage>
        <taxon>Bacteria</taxon>
        <taxon>Pseudomonadati</taxon>
        <taxon>Gemmatimonadota</taxon>
        <taxon>Gemmatimonadia</taxon>
        <taxon>Gemmatimonadales</taxon>
        <taxon>Gemmatimonadaceae</taxon>
        <taxon>Pseudogemmatithrix</taxon>
    </lineage>
</organism>
<dbReference type="PANTHER" id="PTHR31303">
    <property type="entry name" value="CTP-DEPENDENT DIACYLGLYCEROL KINASE 1"/>
    <property type="match status" value="1"/>
</dbReference>
<keyword evidence="3" id="KW-1185">Reference proteome</keyword>
<sequence length="201" mass="20552">MTVAPPSPLRAELARKALHLLTAALPLAWVAGTVTTAQLRAVLTSAVLVALTIELLRRNSAAIGRQFMAMVGPLLRGHETQALTGATWLAIAMTAVVWVAPERAAVAALWAAAVGDASAAVVGRSVAALRNAPQGKKSWVGSLAAVVSTAIGCHLLAQAPWPVAFGLGAVAAIAEYPRRPLDDNLRVATAVAVAAVLAGLR</sequence>
<proteinExistence type="predicted"/>